<comment type="caution">
    <text evidence="2">The sequence shown here is derived from an EMBL/GenBank/DDBJ whole genome shotgun (WGS) entry which is preliminary data.</text>
</comment>
<gene>
    <name evidence="2" type="ORF">HNQ55_001634</name>
</gene>
<organism evidence="2 3">
    <name type="scientific">Thalassotalea piscium</name>
    <dbReference type="NCBI Taxonomy" id="1230533"/>
    <lineage>
        <taxon>Bacteria</taxon>
        <taxon>Pseudomonadati</taxon>
        <taxon>Pseudomonadota</taxon>
        <taxon>Gammaproteobacteria</taxon>
        <taxon>Alteromonadales</taxon>
        <taxon>Colwelliaceae</taxon>
        <taxon>Thalassotalea</taxon>
    </lineage>
</organism>
<evidence type="ECO:0000313" key="2">
    <source>
        <dbReference type="EMBL" id="MBB6543127.1"/>
    </source>
</evidence>
<name>A0A7X0NGN8_9GAMM</name>
<dbReference type="EMBL" id="JACHHU010000010">
    <property type="protein sequence ID" value="MBB6543127.1"/>
    <property type="molecule type" value="Genomic_DNA"/>
</dbReference>
<dbReference type="Proteomes" id="UP000537141">
    <property type="component" value="Unassembled WGS sequence"/>
</dbReference>
<keyword evidence="1" id="KW-0472">Membrane</keyword>
<keyword evidence="1" id="KW-0812">Transmembrane</keyword>
<dbReference type="RefSeq" id="WP_184423926.1">
    <property type="nucleotide sequence ID" value="NZ_BAABLB010000028.1"/>
</dbReference>
<evidence type="ECO:0000256" key="1">
    <source>
        <dbReference type="SAM" id="Phobius"/>
    </source>
</evidence>
<accession>A0A7X0NGN8</accession>
<sequence>MNDLITLQPLLIKALTILFVLLILLIALRRVMSHLYFFNNYNEALNTIEFLLAVEEKHCGNNKEMLGRSLKNHTRKRVELEDGLIFNSKHVRSQIKAEKARIGQINKAYFNKLSLTKFLTLLK</sequence>
<feature type="transmembrane region" description="Helical" evidence="1">
    <location>
        <begin position="6"/>
        <end position="28"/>
    </location>
</feature>
<protein>
    <submittedName>
        <fullName evidence="2">Uncharacterized protein</fullName>
    </submittedName>
</protein>
<reference evidence="2 3" key="1">
    <citation type="submission" date="2020-08" db="EMBL/GenBank/DDBJ databases">
        <title>Genomic Encyclopedia of Type Strains, Phase IV (KMG-IV): sequencing the most valuable type-strain genomes for metagenomic binning, comparative biology and taxonomic classification.</title>
        <authorList>
            <person name="Goeker M."/>
        </authorList>
    </citation>
    <scope>NUCLEOTIDE SEQUENCE [LARGE SCALE GENOMIC DNA]</scope>
    <source>
        <strain evidence="2 3">DSM 26287</strain>
    </source>
</reference>
<keyword evidence="3" id="KW-1185">Reference proteome</keyword>
<evidence type="ECO:0000313" key="3">
    <source>
        <dbReference type="Proteomes" id="UP000537141"/>
    </source>
</evidence>
<dbReference type="AlphaFoldDB" id="A0A7X0NGN8"/>
<proteinExistence type="predicted"/>
<keyword evidence="1" id="KW-1133">Transmembrane helix</keyword>